<evidence type="ECO:0000313" key="4">
    <source>
        <dbReference type="Proteomes" id="UP000735541"/>
    </source>
</evidence>
<proteinExistence type="predicted"/>
<sequence length="139" mass="13836">MSHDGGVDLLRRIRARNPVGSGGSAPGAGSPEGSAGSAGSAGPAGPGSGAGFEFSFDGLPVRALPGQSIAAALWAAGILSWRTTRLNGRPRGAFCGIGSCYDCLATVNGAPNNRACLLPARAGDTVTTQEGNGRAWLQE</sequence>
<accession>A0ABS6TUH1</accession>
<feature type="region of interest" description="Disordered" evidence="2">
    <location>
        <begin position="17"/>
        <end position="49"/>
    </location>
</feature>
<name>A0ABS6TUH1_STRHA</name>
<reference evidence="3 4" key="1">
    <citation type="submission" date="2021-07" db="EMBL/GenBank/DDBJ databases">
        <title>Sequencing Streptomyces halstedii LGO-A4 genome an citrus endophytic actinomycete.</title>
        <authorList>
            <person name="Samborskyy M."/>
            <person name="Scott N."/>
            <person name="Deglau R."/>
            <person name="Dickens S."/>
            <person name="Oliveira L.G."/>
        </authorList>
    </citation>
    <scope>NUCLEOTIDE SEQUENCE [LARGE SCALE GENOMIC DNA]</scope>
    <source>
        <strain evidence="3 4">LGO-A4</strain>
    </source>
</reference>
<evidence type="ECO:0000256" key="1">
    <source>
        <dbReference type="ARBA" id="ARBA00023002"/>
    </source>
</evidence>
<gene>
    <name evidence="3" type="ORF">STHAL_21015</name>
</gene>
<dbReference type="InterPro" id="IPR042204">
    <property type="entry name" value="2Fe-2S-bd_N"/>
</dbReference>
<dbReference type="SUPFAM" id="SSF54292">
    <property type="entry name" value="2Fe-2S ferredoxin-like"/>
    <property type="match status" value="1"/>
</dbReference>
<dbReference type="EMBL" id="JAHUVW010000001">
    <property type="protein sequence ID" value="MBV7671935.1"/>
    <property type="molecule type" value="Genomic_DNA"/>
</dbReference>
<organism evidence="3 4">
    <name type="scientific">Streptomyces halstedii</name>
    <dbReference type="NCBI Taxonomy" id="1944"/>
    <lineage>
        <taxon>Bacteria</taxon>
        <taxon>Bacillati</taxon>
        <taxon>Actinomycetota</taxon>
        <taxon>Actinomycetes</taxon>
        <taxon>Kitasatosporales</taxon>
        <taxon>Streptomycetaceae</taxon>
        <taxon>Streptomyces</taxon>
    </lineage>
</organism>
<comment type="caution">
    <text evidence="3">The sequence shown here is derived from an EMBL/GenBank/DDBJ whole genome shotgun (WGS) entry which is preliminary data.</text>
</comment>
<keyword evidence="4" id="KW-1185">Reference proteome</keyword>
<evidence type="ECO:0000256" key="2">
    <source>
        <dbReference type="SAM" id="MobiDB-lite"/>
    </source>
</evidence>
<protein>
    <submittedName>
        <fullName evidence="3">(2Fe-2S)-binding protein</fullName>
    </submittedName>
</protein>
<dbReference type="Gene3D" id="3.10.20.440">
    <property type="entry name" value="2Fe-2S iron-sulphur cluster binding domain, sarcosine oxidase, alpha subunit, N-terminal domain"/>
    <property type="match status" value="1"/>
</dbReference>
<dbReference type="Pfam" id="PF13510">
    <property type="entry name" value="Fer2_4"/>
    <property type="match status" value="1"/>
</dbReference>
<dbReference type="InterPro" id="IPR036010">
    <property type="entry name" value="2Fe-2S_ferredoxin-like_sf"/>
</dbReference>
<dbReference type="Proteomes" id="UP000735541">
    <property type="component" value="Unassembled WGS sequence"/>
</dbReference>
<keyword evidence="1" id="KW-0560">Oxidoreductase</keyword>
<evidence type="ECO:0000313" key="3">
    <source>
        <dbReference type="EMBL" id="MBV7671935.1"/>
    </source>
</evidence>
<feature type="compositionally biased region" description="Low complexity" evidence="2">
    <location>
        <begin position="27"/>
        <end position="41"/>
    </location>
</feature>